<dbReference type="KEGG" id="ssyi:EKG83_26990"/>
<evidence type="ECO:0000313" key="1">
    <source>
        <dbReference type="EMBL" id="QFZ20567.1"/>
    </source>
</evidence>
<dbReference type="RefSeq" id="WP_033435536.1">
    <property type="nucleotide sequence ID" value="NZ_CP034550.1"/>
</dbReference>
<gene>
    <name evidence="1" type="ORF">EKG83_26990</name>
</gene>
<sequence>MTSFLDLDQLRDGPDAGDRHDAYLLAELLLVLGDRDELSAEVMAGNQYAVERFDKLLTVQGRRDELDLFRKYGFQPSGQ</sequence>
<dbReference type="EMBL" id="CP034550">
    <property type="protein sequence ID" value="QFZ20567.1"/>
    <property type="molecule type" value="Genomic_DNA"/>
</dbReference>
<accession>A0A5Q0H2V1</accession>
<name>A0A5Q0H2V1_SACSY</name>
<organism evidence="1 2">
    <name type="scientific">Saccharothrix syringae</name>
    <name type="common">Nocardiopsis syringae</name>
    <dbReference type="NCBI Taxonomy" id="103733"/>
    <lineage>
        <taxon>Bacteria</taxon>
        <taxon>Bacillati</taxon>
        <taxon>Actinomycetota</taxon>
        <taxon>Actinomycetes</taxon>
        <taxon>Pseudonocardiales</taxon>
        <taxon>Pseudonocardiaceae</taxon>
        <taxon>Saccharothrix</taxon>
    </lineage>
</organism>
<reference evidence="2" key="1">
    <citation type="journal article" date="2021" name="Curr. Microbiol.">
        <title>Complete genome of nocamycin-producing strain Saccharothrix syringae NRRL B-16468 reveals the biosynthetic potential for secondary metabolites.</title>
        <authorList>
            <person name="Mo X."/>
            <person name="Yang S."/>
        </authorList>
    </citation>
    <scope>NUCLEOTIDE SEQUENCE [LARGE SCALE GENOMIC DNA]</scope>
    <source>
        <strain evidence="2">ATCC 51364 / DSM 43886 / JCM 6844 / KCTC 9398 / NBRC 14523 / NRRL B-16468 / INA 2240</strain>
    </source>
</reference>
<evidence type="ECO:0000313" key="2">
    <source>
        <dbReference type="Proteomes" id="UP000325787"/>
    </source>
</evidence>
<keyword evidence="2" id="KW-1185">Reference proteome</keyword>
<proteinExistence type="predicted"/>
<protein>
    <submittedName>
        <fullName evidence="1">Uncharacterized protein</fullName>
    </submittedName>
</protein>
<dbReference type="AlphaFoldDB" id="A0A5Q0H2V1"/>
<dbReference type="Proteomes" id="UP000325787">
    <property type="component" value="Chromosome"/>
</dbReference>